<accession>F0Z633</accession>
<evidence type="ECO:0000313" key="2">
    <source>
        <dbReference type="EMBL" id="EGC40583.1"/>
    </source>
</evidence>
<dbReference type="Gene3D" id="3.30.160.60">
    <property type="entry name" value="Classic Zinc Finger"/>
    <property type="match status" value="1"/>
</dbReference>
<proteinExistence type="predicted"/>
<keyword evidence="3" id="KW-1185">Reference proteome</keyword>
<dbReference type="PANTHER" id="PTHR31768">
    <property type="entry name" value="B BOX-TYPE DOMAIN-CONTAINING PROTEIN"/>
    <property type="match status" value="1"/>
</dbReference>
<dbReference type="GeneID" id="10503295"/>
<evidence type="ECO:0000313" key="3">
    <source>
        <dbReference type="Proteomes" id="UP000001064"/>
    </source>
</evidence>
<gene>
    <name evidence="2" type="ORF">DICPUDRAFT_146484</name>
</gene>
<dbReference type="GO" id="GO:0008270">
    <property type="term" value="F:zinc ion binding"/>
    <property type="evidence" value="ECO:0007669"/>
    <property type="project" value="InterPro"/>
</dbReference>
<dbReference type="VEuPathDB" id="AmoebaDB:DICPUDRAFT_146484"/>
<dbReference type="InterPro" id="IPR040328">
    <property type="entry name" value="DDB_G0279899-like"/>
</dbReference>
<protein>
    <recommendedName>
        <fullName evidence="1">B box-type domain-containing protein</fullName>
    </recommendedName>
</protein>
<dbReference type="AlphaFoldDB" id="F0Z633"/>
<dbReference type="eggNOG" id="ENOG502R5MB">
    <property type="taxonomic scope" value="Eukaryota"/>
</dbReference>
<reference evidence="3" key="1">
    <citation type="journal article" date="2011" name="Genome Biol.">
        <title>Comparative genomics of the social amoebae Dictyostelium discoideum and Dictyostelium purpureum.</title>
        <authorList>
            <consortium name="US DOE Joint Genome Institute (JGI-PGF)"/>
            <person name="Sucgang R."/>
            <person name="Kuo A."/>
            <person name="Tian X."/>
            <person name="Salerno W."/>
            <person name="Parikh A."/>
            <person name="Feasley C.L."/>
            <person name="Dalin E."/>
            <person name="Tu H."/>
            <person name="Huang E."/>
            <person name="Barry K."/>
            <person name="Lindquist E."/>
            <person name="Shapiro H."/>
            <person name="Bruce D."/>
            <person name="Schmutz J."/>
            <person name="Salamov A."/>
            <person name="Fey P."/>
            <person name="Gaudet P."/>
            <person name="Anjard C."/>
            <person name="Babu M.M."/>
            <person name="Basu S."/>
            <person name="Bushmanova Y."/>
            <person name="van der Wel H."/>
            <person name="Katoh-Kurasawa M."/>
            <person name="Dinh C."/>
            <person name="Coutinho P.M."/>
            <person name="Saito T."/>
            <person name="Elias M."/>
            <person name="Schaap P."/>
            <person name="Kay R.R."/>
            <person name="Henrissat B."/>
            <person name="Eichinger L."/>
            <person name="Rivero F."/>
            <person name="Putnam N.H."/>
            <person name="West C.M."/>
            <person name="Loomis W.F."/>
            <person name="Chisholm R.L."/>
            <person name="Shaulsky G."/>
            <person name="Strassmann J.E."/>
            <person name="Queller D.C."/>
            <person name="Kuspa A."/>
            <person name="Grigoriev I.V."/>
        </authorList>
    </citation>
    <scope>NUCLEOTIDE SEQUENCE [LARGE SCALE GENOMIC DNA]</scope>
    <source>
        <strain evidence="3">QSDP1</strain>
    </source>
</reference>
<dbReference type="RefSeq" id="XP_003282919.1">
    <property type="nucleotide sequence ID" value="XM_003282871.1"/>
</dbReference>
<dbReference type="SUPFAM" id="SSF57845">
    <property type="entry name" value="B-box zinc-binding domain"/>
    <property type="match status" value="1"/>
</dbReference>
<sequence>MSDNQQYDIKCLYHPNEDIISICSTCPNNTPVCIDCITNIHNGHDIKILKDISLDDLRDQIQQEYNNQTTPKLNDFLENNKKILDELNNYLKQIQNNHTMNLDKTTDIFKGLTYIIKAKENDVKRLLTTKFDENTEVNALITSTIENNNNIVNNAIKFNNNNNDNVNNNNNKNGFIELLKHNHQCKNILSNIDNNNLPEYKYTQLIIKEKNLDSIKDLTNSYLEVIDDNKKDLKTIEVYQREFTNYEEGCDIGHIELLEKLSI</sequence>
<dbReference type="InterPro" id="IPR000315">
    <property type="entry name" value="Znf_B-box"/>
</dbReference>
<evidence type="ECO:0000259" key="1">
    <source>
        <dbReference type="Pfam" id="PF00643"/>
    </source>
</evidence>
<feature type="domain" description="B box-type" evidence="1">
    <location>
        <begin position="8"/>
        <end position="46"/>
    </location>
</feature>
<organism evidence="2 3">
    <name type="scientific">Dictyostelium purpureum</name>
    <name type="common">Slime mold</name>
    <dbReference type="NCBI Taxonomy" id="5786"/>
    <lineage>
        <taxon>Eukaryota</taxon>
        <taxon>Amoebozoa</taxon>
        <taxon>Evosea</taxon>
        <taxon>Eumycetozoa</taxon>
        <taxon>Dictyostelia</taxon>
        <taxon>Dictyosteliales</taxon>
        <taxon>Dictyosteliaceae</taxon>
        <taxon>Dictyostelium</taxon>
    </lineage>
</organism>
<dbReference type="Pfam" id="PF00643">
    <property type="entry name" value="zf-B_box"/>
    <property type="match status" value="1"/>
</dbReference>
<dbReference type="KEGG" id="dpp:DICPUDRAFT_146484"/>
<name>F0Z633_DICPU</name>
<dbReference type="EMBL" id="GL870941">
    <property type="protein sequence ID" value="EGC40583.1"/>
    <property type="molecule type" value="Genomic_DNA"/>
</dbReference>
<dbReference type="PANTHER" id="PTHR31768:SF3">
    <property type="entry name" value="B BOX-TYPE DOMAIN-CONTAINING PROTEIN-RELATED"/>
    <property type="match status" value="1"/>
</dbReference>
<dbReference type="Proteomes" id="UP000001064">
    <property type="component" value="Unassembled WGS sequence"/>
</dbReference>
<dbReference type="InParanoid" id="F0Z633"/>